<dbReference type="AlphaFoldDB" id="A0A1J0WCZ3"/>
<feature type="domain" description="Phosphate acetyl/butaryl transferase" evidence="9">
    <location>
        <begin position="3"/>
        <end position="326"/>
    </location>
</feature>
<evidence type="ECO:0000256" key="3">
    <source>
        <dbReference type="ARBA" id="ARBA00005656"/>
    </source>
</evidence>
<dbReference type="RefSeq" id="WP_071969578.1">
    <property type="nucleotide sequence ID" value="NZ_CP018076.1"/>
</dbReference>
<evidence type="ECO:0000259" key="9">
    <source>
        <dbReference type="Pfam" id="PF01515"/>
    </source>
</evidence>
<dbReference type="Proteomes" id="UP000181897">
    <property type="component" value="Chromosome"/>
</dbReference>
<accession>A0A1J0WCZ3</accession>
<evidence type="ECO:0000256" key="2">
    <source>
        <dbReference type="ARBA" id="ARBA00004989"/>
    </source>
</evidence>
<gene>
    <name evidence="10" type="ORF">BOO69_01250</name>
</gene>
<dbReference type="Gene3D" id="3.40.50.10950">
    <property type="match status" value="1"/>
</dbReference>
<dbReference type="NCBIfam" id="NF007233">
    <property type="entry name" value="PRK09653.1"/>
    <property type="match status" value="1"/>
</dbReference>
<dbReference type="EC" id="2.3.1.8" evidence="4"/>
<dbReference type="STRING" id="1917485.BOO69_01250"/>
<reference evidence="10 11" key="1">
    <citation type="submission" date="2016-11" db="EMBL/GenBank/DDBJ databases">
        <title>Complete genome sequence of Sulfitobacter sp. AM1-D1, a toxic bacteria associated with marine dinoflagellate Alexandrium minutum in East China Sea.</title>
        <authorList>
            <person name="Yang Q."/>
            <person name="Zhang X."/>
            <person name="Tian X."/>
        </authorList>
    </citation>
    <scope>NUCLEOTIDE SEQUENCE [LARGE SCALE GENOMIC DNA]</scope>
    <source>
        <strain evidence="10 11">AM1-D1</strain>
    </source>
</reference>
<dbReference type="OrthoDB" id="9808984at2"/>
<dbReference type="InterPro" id="IPR002505">
    <property type="entry name" value="PTA_PTB"/>
</dbReference>
<dbReference type="InterPro" id="IPR042112">
    <property type="entry name" value="P_AcTrfase_dom2"/>
</dbReference>
<dbReference type="Gene3D" id="3.40.50.10750">
    <property type="entry name" value="Isocitrate/Isopropylmalate dehydrogenase-like"/>
    <property type="match status" value="1"/>
</dbReference>
<dbReference type="EMBL" id="CP018076">
    <property type="protein sequence ID" value="APE42186.1"/>
    <property type="molecule type" value="Genomic_DNA"/>
</dbReference>
<comment type="pathway">
    <text evidence="2">Metabolic intermediate biosynthesis; acetyl-CoA biosynthesis; acetyl-CoA from acetate: step 2/2.</text>
</comment>
<dbReference type="NCBIfam" id="TIGR00651">
    <property type="entry name" value="pta"/>
    <property type="match status" value="1"/>
</dbReference>
<evidence type="ECO:0000256" key="8">
    <source>
        <dbReference type="ARBA" id="ARBA00031108"/>
    </source>
</evidence>
<organism evidence="10 11">
    <name type="scientific">Sulfitobacter alexandrii</name>
    <dbReference type="NCBI Taxonomy" id="1917485"/>
    <lineage>
        <taxon>Bacteria</taxon>
        <taxon>Pseudomonadati</taxon>
        <taxon>Pseudomonadota</taxon>
        <taxon>Alphaproteobacteria</taxon>
        <taxon>Rhodobacterales</taxon>
        <taxon>Roseobacteraceae</taxon>
        <taxon>Sulfitobacter</taxon>
    </lineage>
</organism>
<dbReference type="Pfam" id="PF01515">
    <property type="entry name" value="PTA_PTB"/>
    <property type="match status" value="1"/>
</dbReference>
<protein>
    <recommendedName>
        <fullName evidence="5">Phosphate acetyltransferase</fullName>
        <ecNumber evidence="4">2.3.1.8</ecNumber>
    </recommendedName>
    <alternativeName>
        <fullName evidence="8">Phosphotransacetylase</fullName>
    </alternativeName>
</protein>
<keyword evidence="6 10" id="KW-0808">Transferase</keyword>
<dbReference type="PIRSF" id="PIRSF000428">
    <property type="entry name" value="P_Ac_trans"/>
    <property type="match status" value="1"/>
</dbReference>
<name>A0A1J0WCZ3_9RHOB</name>
<dbReference type="InterPro" id="IPR012147">
    <property type="entry name" value="P_Ac_Bu_trans"/>
</dbReference>
<evidence type="ECO:0000256" key="6">
    <source>
        <dbReference type="ARBA" id="ARBA00022679"/>
    </source>
</evidence>
<keyword evidence="11" id="KW-1185">Reference proteome</keyword>
<dbReference type="InterPro" id="IPR042113">
    <property type="entry name" value="P_AcTrfase_dom1"/>
</dbReference>
<comment type="catalytic activity">
    <reaction evidence="1">
        <text>acetyl-CoA + phosphate = acetyl phosphate + CoA</text>
        <dbReference type="Rhea" id="RHEA:19521"/>
        <dbReference type="ChEBI" id="CHEBI:22191"/>
        <dbReference type="ChEBI" id="CHEBI:43474"/>
        <dbReference type="ChEBI" id="CHEBI:57287"/>
        <dbReference type="ChEBI" id="CHEBI:57288"/>
        <dbReference type="EC" id="2.3.1.8"/>
    </reaction>
</comment>
<comment type="similarity">
    <text evidence="3">Belongs to the phosphate acetyltransferase and butyryltransferase family.</text>
</comment>
<evidence type="ECO:0000313" key="11">
    <source>
        <dbReference type="Proteomes" id="UP000181897"/>
    </source>
</evidence>
<keyword evidence="7" id="KW-0012">Acyltransferase</keyword>
<dbReference type="InterPro" id="IPR004614">
    <property type="entry name" value="P_AcTrfase"/>
</dbReference>
<evidence type="ECO:0000256" key="5">
    <source>
        <dbReference type="ARBA" id="ARBA00021528"/>
    </source>
</evidence>
<dbReference type="SUPFAM" id="SSF53659">
    <property type="entry name" value="Isocitrate/Isopropylmalate dehydrogenase-like"/>
    <property type="match status" value="1"/>
</dbReference>
<proteinExistence type="inferred from homology"/>
<evidence type="ECO:0000256" key="1">
    <source>
        <dbReference type="ARBA" id="ARBA00000705"/>
    </source>
</evidence>
<evidence type="ECO:0000313" key="10">
    <source>
        <dbReference type="EMBL" id="APE42186.1"/>
    </source>
</evidence>
<dbReference type="InterPro" id="IPR050500">
    <property type="entry name" value="Phos_Acetyltrans/Butyryltrans"/>
</dbReference>
<dbReference type="KEGG" id="suam:BOO69_01250"/>
<dbReference type="PANTHER" id="PTHR43356:SF3">
    <property type="entry name" value="PHOSPHATE ACETYLTRANSFERASE"/>
    <property type="match status" value="1"/>
</dbReference>
<evidence type="ECO:0000256" key="4">
    <source>
        <dbReference type="ARBA" id="ARBA00012707"/>
    </source>
</evidence>
<dbReference type="PANTHER" id="PTHR43356">
    <property type="entry name" value="PHOSPHATE ACETYLTRANSFERASE"/>
    <property type="match status" value="1"/>
</dbReference>
<sequence length="334" mass="34363">MSLLQELRQRAAARPAHIVLSEGHDPRIVAGAIAAVEAGIARVTLVGPTAQVEEMLAGAGSRPDGIEIADPATSPMTEDFAQNYFDLRKHKNISEDVARIQARDPLIFAALMVRAGRADGSVGGAVATTSDTVRAALQVIGKAADAPIVSSFFVMALPKDHPSGRRGMIFADCGLVIEPDAAELAAIAAASADSCQQLLGESPKVALLSFSTMGSARHAAVTKVTDALEILKRDHPDLDADGELQFDAAFVPQVAASKAPESAVAGQANVMVFPDLDAGNIGYKIAQRIGGCDAIGPVLQGLAKPANDLSRGCTAQDVTDMIAVTVLQAGAAGA</sequence>
<evidence type="ECO:0000256" key="7">
    <source>
        <dbReference type="ARBA" id="ARBA00023315"/>
    </source>
</evidence>
<dbReference type="GO" id="GO:0008959">
    <property type="term" value="F:phosphate acetyltransferase activity"/>
    <property type="evidence" value="ECO:0007669"/>
    <property type="project" value="UniProtKB-EC"/>
</dbReference>